<dbReference type="EMBL" id="CP001991">
    <property type="protein sequence ID" value="ADE19639.1"/>
    <property type="molecule type" value="Genomic_DNA"/>
</dbReference>
<dbReference type="Proteomes" id="UP000001845">
    <property type="component" value="Chromosome"/>
</dbReference>
<reference key="2">
    <citation type="submission" date="2010-03" db="EMBL/GenBank/DDBJ databases">
        <authorList>
            <person name="Ma Z."/>
            <person name="Wang X."/>
            <person name="Liu H."/>
        </authorList>
    </citation>
    <scope>NUCLEOTIDE SEQUENCE</scope>
    <source>
        <strain>MP145</strain>
    </source>
</reference>
<sequence length="712" mass="83380">MRFHIKHKIIFTLSSLITPISVASATSCNLNNIKEITFKSQLEELITNKENTHFEKEFDYKNIKNLELRNDLLKWKNKDTNIEKIDWKNLFRNSFIEKNLELELDKIYEILKINGLKKTDQVDISIVYNKVFIDRNSTKSIIVPIKIRRKIFINGHVFYQSHIYNLRLNGLKVTPKKIIQIEKVDEFKKKHPLQNIELLNEYQNYSTSQIVELGKEKWNKIFKFNFKDFDSNTLYNNLSWEQKLKNKIDLFNVHITNITFNENDFNNLNIEYVFSYGKTSTSRKDEFNSYGEKFNTTFKVLTNNTLDDYKKIAKSFAEPYLKYYLSIYNYDFDKFSKSDFLIKSRNKELVDFNIIELKNDLINKQVKYILKTKSTYNELNNITIDVDFGIKKHTNILSDELSNHHQKYNMIMGELNQAKINKITTSIYSYLGGTKIIPSGYGEIRGFYFNEGFTKQLHLGEDVMVNEGSYIYAPFNGQIIAVYDRKTKNEGEGIGAGLVLKVDKSELKKTFDEKTFKEWFSNSEFIYIGIIHLEASETFKLFYDRNIINDQDGKTTFLDVNLTNPINVIKGQEIAVVGSSSTNGGWMPHVHISVVRDNKYVVDENGFLTRNLSVFDDKRIVKYYNPKINKYTYGSIRVPGVKGAIATDINQVDSNGKVIGKSNSNNEKYRNVYNNIIDEEYETGLIDPNLLFSFRNEDSYEFDLEQFFKEVY</sequence>
<dbReference type="AlphaFoldDB" id="D5E4R7"/>
<evidence type="ECO:0000313" key="2">
    <source>
        <dbReference type="EMBL" id="ADE19639.1"/>
    </source>
</evidence>
<protein>
    <submittedName>
        <fullName evidence="2">Conserved hypothetical lipoprotein</fullName>
    </submittedName>
</protein>
<dbReference type="STRING" id="512564.MCRO_0079"/>
<evidence type="ECO:0000256" key="1">
    <source>
        <dbReference type="SAM" id="SignalP"/>
    </source>
</evidence>
<dbReference type="Gene3D" id="2.70.70.10">
    <property type="entry name" value="Glucose Permease (Domain IIA)"/>
    <property type="match status" value="1"/>
</dbReference>
<gene>
    <name evidence="2" type="ordered locus">MCRO_0079</name>
</gene>
<keyword evidence="2" id="KW-0449">Lipoprotein</keyword>
<keyword evidence="1" id="KW-0732">Signal</keyword>
<proteinExistence type="predicted"/>
<dbReference type="InterPro" id="IPR011055">
    <property type="entry name" value="Dup_hybrid_motif"/>
</dbReference>
<feature type="signal peptide" evidence="1">
    <location>
        <begin position="1"/>
        <end position="23"/>
    </location>
</feature>
<reference evidence="2 3" key="3">
    <citation type="journal article" date="2011" name="J. Bacteriol.">
        <title>Genome sequences of Mycoplasma alligatoris A21JP2T and Mycoplasma crocodyli MP145T.</title>
        <authorList>
            <person name="Brown D.R."/>
            <person name="Farmerie W.G."/>
            <person name="May M."/>
            <person name="Benders G.A."/>
            <person name="Durkin A.S."/>
            <person name="Hlavinka K."/>
            <person name="Hostetler J."/>
            <person name="Jackson J."/>
            <person name="Johnson J."/>
            <person name="Miller R.H."/>
            <person name="Paralanov V."/>
            <person name="Radune D."/>
            <person name="Szczypinski B."/>
            <person name="Glass J.I."/>
        </authorList>
    </citation>
    <scope>NUCLEOTIDE SEQUENCE [LARGE SCALE GENOMIC DNA]</scope>
    <source>
        <strain evidence="3">ATCC 51981 / MP145</strain>
    </source>
</reference>
<dbReference type="PROSITE" id="PS51257">
    <property type="entry name" value="PROKAR_LIPOPROTEIN"/>
    <property type="match status" value="1"/>
</dbReference>
<keyword evidence="3" id="KW-1185">Reference proteome</keyword>
<dbReference type="RefSeq" id="WP_013054415.1">
    <property type="nucleotide sequence ID" value="NC_014014.1"/>
</dbReference>
<dbReference type="eggNOG" id="COG0739">
    <property type="taxonomic scope" value="Bacteria"/>
</dbReference>
<organism evidence="2 3">
    <name type="scientific">Mycoplasma crocodyli (strain ATCC 51981 / MP145)</name>
    <dbReference type="NCBI Taxonomy" id="512564"/>
    <lineage>
        <taxon>Bacteria</taxon>
        <taxon>Bacillati</taxon>
        <taxon>Mycoplasmatota</taxon>
        <taxon>Mollicutes</taxon>
        <taxon>Mycoplasmataceae</taxon>
        <taxon>Mycoplasma</taxon>
    </lineage>
</organism>
<dbReference type="HOGENOM" id="CLU_367540_0_0_14"/>
<dbReference type="NCBIfam" id="NF045981">
    <property type="entry name" value="MSC0775_fam_LP"/>
    <property type="match status" value="1"/>
</dbReference>
<accession>D5E4R7</accession>
<feature type="chain" id="PRO_5003070864" evidence="1">
    <location>
        <begin position="24"/>
        <end position="712"/>
    </location>
</feature>
<name>D5E4R7_MYCCM</name>
<reference evidence="3" key="1">
    <citation type="submission" date="2010-03" db="EMBL/GenBank/DDBJ databases">
        <title>The complete genome of Mycoplasma crocodyli MP145.</title>
        <authorList>
            <person name="Glass J.I."/>
            <person name="Durkin A.S."/>
            <person name="Hostetler J."/>
            <person name="Jackson J."/>
            <person name="Johnson J."/>
            <person name="May M.A."/>
            <person name="Paralanov V."/>
            <person name="Radune D."/>
            <person name="Szczypinski B."/>
            <person name="Brown D.R."/>
        </authorList>
    </citation>
    <scope>NUCLEOTIDE SEQUENCE [LARGE SCALE GENOMIC DNA]</scope>
    <source>
        <strain evidence="3">ATCC 51981 / MP145</strain>
    </source>
</reference>
<evidence type="ECO:0000313" key="3">
    <source>
        <dbReference type="Proteomes" id="UP000001845"/>
    </source>
</evidence>
<dbReference type="OrthoDB" id="393355at2"/>
<dbReference type="KEGG" id="mcd:MCRO_0079"/>